<evidence type="ECO:0000313" key="4">
    <source>
        <dbReference type="Proteomes" id="UP001152797"/>
    </source>
</evidence>
<gene>
    <name evidence="2" type="ORF">C1SCF055_LOCUS39159</name>
</gene>
<name>A0A9P1GHJ7_9DINO</name>
<reference evidence="2" key="1">
    <citation type="submission" date="2022-10" db="EMBL/GenBank/DDBJ databases">
        <authorList>
            <person name="Chen Y."/>
            <person name="Dougan E. K."/>
            <person name="Chan C."/>
            <person name="Rhodes N."/>
            <person name="Thang M."/>
        </authorList>
    </citation>
    <scope>NUCLEOTIDE SEQUENCE</scope>
</reference>
<feature type="transmembrane region" description="Helical" evidence="1">
    <location>
        <begin position="491"/>
        <end position="508"/>
    </location>
</feature>
<keyword evidence="4" id="KW-1185">Reference proteome</keyword>
<keyword evidence="1" id="KW-0472">Membrane</keyword>
<dbReference type="Proteomes" id="UP001152797">
    <property type="component" value="Unassembled WGS sequence"/>
</dbReference>
<dbReference type="OrthoDB" id="424336at2759"/>
<dbReference type="EMBL" id="CAMXCT010006246">
    <property type="protein sequence ID" value="CAI4014246.1"/>
    <property type="molecule type" value="Genomic_DNA"/>
</dbReference>
<keyword evidence="1" id="KW-1133">Transmembrane helix</keyword>
<dbReference type="EMBL" id="CAMXCT030006246">
    <property type="protein sequence ID" value="CAL4801558.1"/>
    <property type="molecule type" value="Genomic_DNA"/>
</dbReference>
<comment type="caution">
    <text evidence="2">The sequence shown here is derived from an EMBL/GenBank/DDBJ whole genome shotgun (WGS) entry which is preliminary data.</text>
</comment>
<feature type="transmembrane region" description="Helical" evidence="1">
    <location>
        <begin position="563"/>
        <end position="586"/>
    </location>
</feature>
<feature type="transmembrane region" description="Helical" evidence="1">
    <location>
        <begin position="461"/>
        <end position="485"/>
    </location>
</feature>
<reference evidence="3 4" key="2">
    <citation type="submission" date="2024-05" db="EMBL/GenBank/DDBJ databases">
        <authorList>
            <person name="Chen Y."/>
            <person name="Shah S."/>
            <person name="Dougan E. K."/>
            <person name="Thang M."/>
            <person name="Chan C."/>
        </authorList>
    </citation>
    <scope>NUCLEOTIDE SEQUENCE [LARGE SCALE GENOMIC DNA]</scope>
</reference>
<accession>A0A9P1GHJ7</accession>
<proteinExistence type="predicted"/>
<protein>
    <submittedName>
        <fullName evidence="2">Uncharacterized protein</fullName>
    </submittedName>
</protein>
<dbReference type="AlphaFoldDB" id="A0A9P1GHJ7"/>
<evidence type="ECO:0000313" key="2">
    <source>
        <dbReference type="EMBL" id="CAI4014246.1"/>
    </source>
</evidence>
<feature type="transmembrane region" description="Helical" evidence="1">
    <location>
        <begin position="520"/>
        <end position="543"/>
    </location>
</feature>
<organism evidence="2">
    <name type="scientific">Cladocopium goreaui</name>
    <dbReference type="NCBI Taxonomy" id="2562237"/>
    <lineage>
        <taxon>Eukaryota</taxon>
        <taxon>Sar</taxon>
        <taxon>Alveolata</taxon>
        <taxon>Dinophyceae</taxon>
        <taxon>Suessiales</taxon>
        <taxon>Symbiodiniaceae</taxon>
        <taxon>Cladocopium</taxon>
    </lineage>
</organism>
<sequence length="724" mass="79152">MHPSAPTYLTGRLGFQSNSAMGEKELEQTLCFVGWRGEIAGSRSGVSSRALSKEEQEVVKEWRAQEEVLTLEEAKDKVKGQFLIPPDELIEKAMLYLAKNQYGMEDPELLADDFLFVGQVIGPLEKDEFIKTLGQFDLKVAFPDQKVRWHDFRVDPYDASRVWFTARSMGTNLGAIPPLIAEATNKAFESPPEACSLRFNGQGQVVEYTAGYVIDRRQGNTGGRGGLLGPLYAIGKGFPFPEAQPYEWSWQRKLFTWLGELLAGENCFILDRFQIPAIYRCSAVMEGKTAIAAYAQAWCLYVWVPGIDGLLGGQGAVDSRPLGPADVVLLPLTLLGAISSSADFSALPLLAAHALKLGMFAWRMPFVWDHECWAALTELSFLCSAAPRQFWRLARRQLLVLYASAAWWKLNTSFLDPRTSCSTVILIQLLSTYTPSDLAQHFAPVVARWAPLLGIGGEATIAMLLLCCPRLGVLSALAFHLLVLLCPAPNFAGGFSVCCAARLLLLLPMEAAPQCRWSPWVALGAAVFAGVIPSAASAAYGALAFSLLQGLWTKTTTTTTEAITFSTFVSPLLLLTLVYAFLLPVLGLQHMASCSMYANLKHYGGSNHLVVPTGLLQDWFHDLHSPWGPAFGGALWRLDAVDGADGAAALTARNAWTAVEPPRAVELLRSNGHSGRQFAAYYARLESLEAAGVSSYRLFHWSSPPSSFAAPCAPRPQRRRGVPR</sequence>
<evidence type="ECO:0000313" key="3">
    <source>
        <dbReference type="EMBL" id="CAL4801558.1"/>
    </source>
</evidence>
<evidence type="ECO:0000256" key="1">
    <source>
        <dbReference type="SAM" id="Phobius"/>
    </source>
</evidence>
<keyword evidence="1" id="KW-0812">Transmembrane</keyword>
<dbReference type="EMBL" id="CAMXCT020006246">
    <property type="protein sequence ID" value="CAL1167621.1"/>
    <property type="molecule type" value="Genomic_DNA"/>
</dbReference>